<dbReference type="InterPro" id="IPR027417">
    <property type="entry name" value="P-loop_NTPase"/>
</dbReference>
<dbReference type="Proteomes" id="UP000295063">
    <property type="component" value="Unassembled WGS sequence"/>
</dbReference>
<dbReference type="FunFam" id="3.40.50.300:FF:000221">
    <property type="entry name" value="Multidrug ABC transporter ATP-binding protein"/>
    <property type="match status" value="1"/>
</dbReference>
<keyword evidence="13" id="KW-1185">Reference proteome</keyword>
<dbReference type="Gene3D" id="1.20.1560.10">
    <property type="entry name" value="ABC transporter type 1, transmembrane domain"/>
    <property type="match status" value="1"/>
</dbReference>
<dbReference type="AlphaFoldDB" id="A0A4R1PWB0"/>
<dbReference type="EMBL" id="SLUI01000021">
    <property type="protein sequence ID" value="TCL32470.1"/>
    <property type="molecule type" value="Genomic_DNA"/>
</dbReference>
<dbReference type="GO" id="GO:0005524">
    <property type="term" value="F:ATP binding"/>
    <property type="evidence" value="ECO:0007669"/>
    <property type="project" value="UniProtKB-KW"/>
</dbReference>
<evidence type="ECO:0000256" key="6">
    <source>
        <dbReference type="ARBA" id="ARBA00022840"/>
    </source>
</evidence>
<dbReference type="SUPFAM" id="SSF52540">
    <property type="entry name" value="P-loop containing nucleoside triphosphate hydrolases"/>
    <property type="match status" value="1"/>
</dbReference>
<dbReference type="InterPro" id="IPR003593">
    <property type="entry name" value="AAA+_ATPase"/>
</dbReference>
<evidence type="ECO:0000313" key="13">
    <source>
        <dbReference type="Proteomes" id="UP000295063"/>
    </source>
</evidence>
<keyword evidence="7 9" id="KW-1133">Transmembrane helix</keyword>
<feature type="transmembrane region" description="Helical" evidence="9">
    <location>
        <begin position="261"/>
        <end position="280"/>
    </location>
</feature>
<feature type="transmembrane region" description="Helical" evidence="9">
    <location>
        <begin position="179"/>
        <end position="197"/>
    </location>
</feature>
<keyword evidence="6 12" id="KW-0067">ATP-binding</keyword>
<dbReference type="PROSITE" id="PS50893">
    <property type="entry name" value="ABC_TRANSPORTER_2"/>
    <property type="match status" value="1"/>
</dbReference>
<reference evidence="12 13" key="1">
    <citation type="submission" date="2019-03" db="EMBL/GenBank/DDBJ databases">
        <title>Genomic Encyclopedia of Type Strains, Phase IV (KMG-IV): sequencing the most valuable type-strain genomes for metagenomic binning, comparative biology and taxonomic classification.</title>
        <authorList>
            <person name="Goeker M."/>
        </authorList>
    </citation>
    <scope>NUCLEOTIDE SEQUENCE [LARGE SCALE GENOMIC DNA]</scope>
    <source>
        <strain evidence="12 13">DSM 15969</strain>
    </source>
</reference>
<dbReference type="Gene3D" id="3.40.50.300">
    <property type="entry name" value="P-loop containing nucleotide triphosphate hydrolases"/>
    <property type="match status" value="1"/>
</dbReference>
<feature type="domain" description="ABC transmembrane type-1" evidence="11">
    <location>
        <begin position="40"/>
        <end position="321"/>
    </location>
</feature>
<evidence type="ECO:0000256" key="4">
    <source>
        <dbReference type="ARBA" id="ARBA00022692"/>
    </source>
</evidence>
<evidence type="ECO:0000259" key="11">
    <source>
        <dbReference type="PROSITE" id="PS50929"/>
    </source>
</evidence>
<evidence type="ECO:0000256" key="1">
    <source>
        <dbReference type="ARBA" id="ARBA00004651"/>
    </source>
</evidence>
<dbReference type="InterPro" id="IPR011527">
    <property type="entry name" value="ABC1_TM_dom"/>
</dbReference>
<evidence type="ECO:0000256" key="7">
    <source>
        <dbReference type="ARBA" id="ARBA00022989"/>
    </source>
</evidence>
<gene>
    <name evidence="12" type="ORF">EV210_12137</name>
</gene>
<keyword evidence="8 9" id="KW-0472">Membrane</keyword>
<dbReference type="OrthoDB" id="9762778at2"/>
<feature type="transmembrane region" description="Helical" evidence="9">
    <location>
        <begin position="26"/>
        <end position="49"/>
    </location>
</feature>
<evidence type="ECO:0000256" key="3">
    <source>
        <dbReference type="ARBA" id="ARBA00022475"/>
    </source>
</evidence>
<dbReference type="RefSeq" id="WP_132083398.1">
    <property type="nucleotide sequence ID" value="NZ_DAIMLW010000081.1"/>
</dbReference>
<comment type="subcellular location">
    <subcellularLocation>
        <location evidence="1">Cell membrane</location>
        <topology evidence="1">Multi-pass membrane protein</topology>
    </subcellularLocation>
</comment>
<dbReference type="Pfam" id="PF00005">
    <property type="entry name" value="ABC_tran"/>
    <property type="match status" value="1"/>
</dbReference>
<dbReference type="InterPro" id="IPR003439">
    <property type="entry name" value="ABC_transporter-like_ATP-bd"/>
</dbReference>
<evidence type="ECO:0000256" key="8">
    <source>
        <dbReference type="ARBA" id="ARBA00023136"/>
    </source>
</evidence>
<feature type="transmembrane region" description="Helical" evidence="9">
    <location>
        <begin position="82"/>
        <end position="105"/>
    </location>
</feature>
<comment type="caution">
    <text evidence="12">The sequence shown here is derived from an EMBL/GenBank/DDBJ whole genome shotgun (WGS) entry which is preliminary data.</text>
</comment>
<dbReference type="Pfam" id="PF00664">
    <property type="entry name" value="ABC_membrane"/>
    <property type="match status" value="1"/>
</dbReference>
<organism evidence="12 13">
    <name type="scientific">Anaerospora hongkongensis</name>
    <dbReference type="NCBI Taxonomy" id="244830"/>
    <lineage>
        <taxon>Bacteria</taxon>
        <taxon>Bacillati</taxon>
        <taxon>Bacillota</taxon>
        <taxon>Negativicutes</taxon>
        <taxon>Selenomonadales</taxon>
        <taxon>Sporomusaceae</taxon>
        <taxon>Anaerospora</taxon>
    </lineage>
</organism>
<dbReference type="SMART" id="SM00382">
    <property type="entry name" value="AAA"/>
    <property type="match status" value="1"/>
</dbReference>
<evidence type="ECO:0000313" key="12">
    <source>
        <dbReference type="EMBL" id="TCL32470.1"/>
    </source>
</evidence>
<protein>
    <submittedName>
        <fullName evidence="12">ATP-binding cassette subfamily B protein</fullName>
    </submittedName>
</protein>
<dbReference type="CDD" id="cd18544">
    <property type="entry name" value="ABC_6TM_TmrA_like"/>
    <property type="match status" value="1"/>
</dbReference>
<keyword evidence="4 9" id="KW-0812">Transmembrane</keyword>
<keyword evidence="3" id="KW-1003">Cell membrane</keyword>
<dbReference type="SUPFAM" id="SSF90123">
    <property type="entry name" value="ABC transporter transmembrane region"/>
    <property type="match status" value="1"/>
</dbReference>
<keyword evidence="5" id="KW-0547">Nucleotide-binding</keyword>
<keyword evidence="2" id="KW-0813">Transport</keyword>
<evidence type="ECO:0000256" key="2">
    <source>
        <dbReference type="ARBA" id="ARBA00022448"/>
    </source>
</evidence>
<dbReference type="PANTHER" id="PTHR43394:SF1">
    <property type="entry name" value="ATP-BINDING CASSETTE SUB-FAMILY B MEMBER 10, MITOCHONDRIAL"/>
    <property type="match status" value="1"/>
</dbReference>
<dbReference type="InterPro" id="IPR039421">
    <property type="entry name" value="Type_1_exporter"/>
</dbReference>
<evidence type="ECO:0000259" key="10">
    <source>
        <dbReference type="PROSITE" id="PS50893"/>
    </source>
</evidence>
<evidence type="ECO:0000256" key="5">
    <source>
        <dbReference type="ARBA" id="ARBA00022741"/>
    </source>
</evidence>
<feature type="transmembrane region" description="Helical" evidence="9">
    <location>
        <begin position="154"/>
        <end position="173"/>
    </location>
</feature>
<name>A0A4R1PWB0_9FIRM</name>
<proteinExistence type="predicted"/>
<dbReference type="PROSITE" id="PS50929">
    <property type="entry name" value="ABC_TM1F"/>
    <property type="match status" value="1"/>
</dbReference>
<feature type="domain" description="ABC transporter" evidence="10">
    <location>
        <begin position="355"/>
        <end position="589"/>
    </location>
</feature>
<evidence type="ECO:0000256" key="9">
    <source>
        <dbReference type="SAM" id="Phobius"/>
    </source>
</evidence>
<dbReference type="GO" id="GO:0015421">
    <property type="term" value="F:ABC-type oligopeptide transporter activity"/>
    <property type="evidence" value="ECO:0007669"/>
    <property type="project" value="TreeGrafter"/>
</dbReference>
<dbReference type="PANTHER" id="PTHR43394">
    <property type="entry name" value="ATP-DEPENDENT PERMEASE MDL1, MITOCHONDRIAL"/>
    <property type="match status" value="1"/>
</dbReference>
<sequence>MAMYGKRQTEEATNAATKAWDRKMLVVLWGFAKPFFKLLLAAFVIMLLGTGADLIRPYLLKVAIDEQVVTHNVDGLIQTAQLYGSTIVISIILSYGQTLLLQYIGQQIIFDIRQKVFYQLLYQRYSQLETQPVGKMVTRVTNDTDAIKDLYTDVLISFISDFIMIMGIIVVMVLMDWQLALVSFTVIPVMIVVAIAYQKYARSAYRLVREKTSSLNTFIQENLNGIKIVKAFARFKQTEGEYQHVSDEYLSAGLKEMRTYAIFRPLVDLVYSLAIILVLWFSNWQIASGLEIGVVVAFLRYVEKFFWPIKDLAEKYSLLQSALAAAERIWDLISAEKLQEEPQDVSAGQQFKGEIRFEHVWFAYEQEQWVLQDVSLVIPAGQFIGIAGLSGSGKTTLLQLLLRFYEPQQGTIYVDGMDVRTIPVELLRSRIGAVFQEVHLFKGTIADNISLYNKAIANDRIIMAARTANIHDTIINMPQGYDTPVGYQGALLSMGQRQLLSFARAVAAGTDILALDEATSSIDSETEGMIQNALEKIASQQTIVVVAHRLSTIQQADRIFVMHKGKIAEQGTHLELLAQQGLYSRLYNYQ</sequence>
<dbReference type="GO" id="GO:0016887">
    <property type="term" value="F:ATP hydrolysis activity"/>
    <property type="evidence" value="ECO:0007669"/>
    <property type="project" value="InterPro"/>
</dbReference>
<accession>A0A4R1PWB0</accession>
<dbReference type="GO" id="GO:0005886">
    <property type="term" value="C:plasma membrane"/>
    <property type="evidence" value="ECO:0007669"/>
    <property type="project" value="UniProtKB-SubCell"/>
</dbReference>
<dbReference type="InterPro" id="IPR036640">
    <property type="entry name" value="ABC1_TM_sf"/>
</dbReference>